<gene>
    <name evidence="2" type="ORF">B296_00014619</name>
</gene>
<evidence type="ECO:0000313" key="2">
    <source>
        <dbReference type="EMBL" id="RRT73002.1"/>
    </source>
</evidence>
<dbReference type="Proteomes" id="UP000287651">
    <property type="component" value="Unassembled WGS sequence"/>
</dbReference>
<dbReference type="EMBL" id="AMZH03003229">
    <property type="protein sequence ID" value="RRT73002.1"/>
    <property type="molecule type" value="Genomic_DNA"/>
</dbReference>
<reference evidence="2 3" key="1">
    <citation type="journal article" date="2014" name="Agronomy (Basel)">
        <title>A Draft Genome Sequence for Ensete ventricosum, the Drought-Tolerant Tree Against Hunger.</title>
        <authorList>
            <person name="Harrison J."/>
            <person name="Moore K.A."/>
            <person name="Paszkiewicz K."/>
            <person name="Jones T."/>
            <person name="Grant M."/>
            <person name="Ambacheew D."/>
            <person name="Muzemil S."/>
            <person name="Studholme D.J."/>
        </authorList>
    </citation>
    <scope>NUCLEOTIDE SEQUENCE [LARGE SCALE GENOMIC DNA]</scope>
</reference>
<name>A0A427A9U9_ENSVE</name>
<protein>
    <submittedName>
        <fullName evidence="2">Uncharacterized protein</fullName>
    </submittedName>
</protein>
<sequence length="234" mass="26745">MLEWVEAVENQEDPLLDEAGDPQRPSRFIIEAIEEDEAHPQQGHSTNTDSSSSTDNGGDAGESYVSTTQVEGGAWTDEQYFTYATQDIDHRARQGTGHVYTRKGKGKGKEKAVDEFEHMRQSLQGAYIEQSSSYSQPSYYGESYGQQQYSDSWSFFSQQQYDTEQQIHRIEDPEPSPVEARRLYRSTMLSRPRFAISTCTARYGRYIPVRQVTGTRIARYRAVPSKIGRRRSIE</sequence>
<evidence type="ECO:0000256" key="1">
    <source>
        <dbReference type="SAM" id="MobiDB-lite"/>
    </source>
</evidence>
<feature type="region of interest" description="Disordered" evidence="1">
    <location>
        <begin position="1"/>
        <end position="64"/>
    </location>
</feature>
<evidence type="ECO:0000313" key="3">
    <source>
        <dbReference type="Proteomes" id="UP000287651"/>
    </source>
</evidence>
<proteinExistence type="predicted"/>
<comment type="caution">
    <text evidence="2">The sequence shown here is derived from an EMBL/GenBank/DDBJ whole genome shotgun (WGS) entry which is preliminary data.</text>
</comment>
<feature type="compositionally biased region" description="Acidic residues" evidence="1">
    <location>
        <begin position="9"/>
        <end position="20"/>
    </location>
</feature>
<feature type="compositionally biased region" description="Low complexity" evidence="1">
    <location>
        <begin position="45"/>
        <end position="57"/>
    </location>
</feature>
<dbReference type="AlphaFoldDB" id="A0A427A9U9"/>
<organism evidence="2 3">
    <name type="scientific">Ensete ventricosum</name>
    <name type="common">Abyssinian banana</name>
    <name type="synonym">Musa ensete</name>
    <dbReference type="NCBI Taxonomy" id="4639"/>
    <lineage>
        <taxon>Eukaryota</taxon>
        <taxon>Viridiplantae</taxon>
        <taxon>Streptophyta</taxon>
        <taxon>Embryophyta</taxon>
        <taxon>Tracheophyta</taxon>
        <taxon>Spermatophyta</taxon>
        <taxon>Magnoliopsida</taxon>
        <taxon>Liliopsida</taxon>
        <taxon>Zingiberales</taxon>
        <taxon>Musaceae</taxon>
        <taxon>Ensete</taxon>
    </lineage>
</organism>
<accession>A0A427A9U9</accession>